<dbReference type="SUPFAM" id="SSF53067">
    <property type="entry name" value="Actin-like ATPase domain"/>
    <property type="match status" value="2"/>
</dbReference>
<evidence type="ECO:0000313" key="2">
    <source>
        <dbReference type="EMBL" id="RKP13111.1"/>
    </source>
</evidence>
<dbReference type="Gene3D" id="3.30.420.40">
    <property type="match status" value="3"/>
</dbReference>
<dbReference type="PRINTS" id="PR01652">
    <property type="entry name" value="SHAPEPROTEIN"/>
</dbReference>
<dbReference type="InterPro" id="IPR004753">
    <property type="entry name" value="MreB"/>
</dbReference>
<dbReference type="Pfam" id="PF00022">
    <property type="entry name" value="Actin"/>
    <property type="match status" value="1"/>
</dbReference>
<evidence type="ECO:0000256" key="1">
    <source>
        <dbReference type="RuleBase" id="RU000487"/>
    </source>
</evidence>
<reference evidence="3" key="1">
    <citation type="journal article" date="2018" name="Nat. Microbiol.">
        <title>Leveraging single-cell genomics to expand the fungal tree of life.</title>
        <authorList>
            <person name="Ahrendt S.R."/>
            <person name="Quandt C.A."/>
            <person name="Ciobanu D."/>
            <person name="Clum A."/>
            <person name="Salamov A."/>
            <person name="Andreopoulos B."/>
            <person name="Cheng J.F."/>
            <person name="Woyke T."/>
            <person name="Pelin A."/>
            <person name="Henrissat B."/>
            <person name="Reynolds N.K."/>
            <person name="Benny G.L."/>
            <person name="Smith M.E."/>
            <person name="James T.Y."/>
            <person name="Grigoriev I.V."/>
        </authorList>
    </citation>
    <scope>NUCLEOTIDE SEQUENCE [LARGE SCALE GENOMIC DNA]</scope>
</reference>
<proteinExistence type="inferred from homology"/>
<dbReference type="Proteomes" id="UP000267251">
    <property type="component" value="Unassembled WGS sequence"/>
</dbReference>
<accession>A0A4P9Y4N0</accession>
<dbReference type="SMART" id="SM00268">
    <property type="entry name" value="ACTIN"/>
    <property type="match status" value="1"/>
</dbReference>
<gene>
    <name evidence="2" type="ORF">BJ684DRAFT_20379</name>
</gene>
<evidence type="ECO:0000313" key="3">
    <source>
        <dbReference type="Proteomes" id="UP000267251"/>
    </source>
</evidence>
<dbReference type="AlphaFoldDB" id="A0A4P9Y4N0"/>
<dbReference type="EMBL" id="KZ988106">
    <property type="protein sequence ID" value="RKP13111.1"/>
    <property type="molecule type" value="Genomic_DNA"/>
</dbReference>
<sequence>MQSLLREEQYVILELGSYTIRAHKGVQDLLGRSASLTSFPARYVKPPPNRSEEESAEEFKELEEEGLLLGSALLGAEEGGATWDNSRLVQPIQRGRIVDWEGLEELLKHVIVHILRVPTARNSSPLLLAIPETTSLSDREKLAQVAFEKLNTPALLLIEQPMCALYGVNTMSGLVVDIGHETIHIVPILDTAVQAQAAIELPLGGRDLEECFLDKIRANPSFQDGLGDTKLDQAFVRALKESGHCSILPPGKQSNTDKKSSDETFEYNGQTITLNRLRHQMAEPLFDPLGHGLKAIPGLAQAVHLSLSYLDPERRALLRERVLLTGGASQFPGLADRLERDLRGLVPTPESGERVESIVYSEIPRCFRDWREDPQCPALLGGSILAKVAFGDVRNYISKADYNEHGPAIVRTKGSG</sequence>
<dbReference type="InterPro" id="IPR043129">
    <property type="entry name" value="ATPase_NBD"/>
</dbReference>
<protein>
    <submittedName>
        <fullName evidence="2">Actin family</fullName>
    </submittedName>
</protein>
<comment type="similarity">
    <text evidence="1">Belongs to the actin family.</text>
</comment>
<keyword evidence="3" id="KW-1185">Reference proteome</keyword>
<dbReference type="GO" id="GO:0000902">
    <property type="term" value="P:cell morphogenesis"/>
    <property type="evidence" value="ECO:0007669"/>
    <property type="project" value="InterPro"/>
</dbReference>
<dbReference type="OrthoDB" id="74201at2759"/>
<dbReference type="Gene3D" id="3.90.640.10">
    <property type="entry name" value="Actin, Chain A, domain 4"/>
    <property type="match status" value="1"/>
</dbReference>
<dbReference type="InterPro" id="IPR004000">
    <property type="entry name" value="Actin"/>
</dbReference>
<name>A0A4P9Y4N0_9FUNG</name>
<organism evidence="2 3">
    <name type="scientific">Piptocephalis cylindrospora</name>
    <dbReference type="NCBI Taxonomy" id="1907219"/>
    <lineage>
        <taxon>Eukaryota</taxon>
        <taxon>Fungi</taxon>
        <taxon>Fungi incertae sedis</taxon>
        <taxon>Zoopagomycota</taxon>
        <taxon>Zoopagomycotina</taxon>
        <taxon>Zoopagomycetes</taxon>
        <taxon>Zoopagales</taxon>
        <taxon>Piptocephalidaceae</taxon>
        <taxon>Piptocephalis</taxon>
    </lineage>
</organism>
<dbReference type="PANTHER" id="PTHR11937">
    <property type="entry name" value="ACTIN"/>
    <property type="match status" value="1"/>
</dbReference>